<dbReference type="PANTHER" id="PTHR42840">
    <property type="entry name" value="NAD(P)-BINDING ROSSMANN-FOLD SUPERFAMILY PROTEIN-RELATED"/>
    <property type="match status" value="1"/>
</dbReference>
<sequence length="347" mass="37160">MTSRGTVTIGLAGTGRIGKAHAETLRVLPQVDRVLVTDIDTARADATADALGVEAVPDIETLLAADLAGLVIATATDSHPDLIIRAVDLGIPVFCEKPIAADLAGTLEVLRHLENTSVPVQIGFQRRFDPGYHAARAAVRSGELGRLHTLRATTLDPAPPPAAYIPHSGGIFRDCGIHDFDIVRWVTGREVVEVYARGANRGDRMFTEAGDVDTAAVILTLDDDTLATVSLSRYNGAGYDVRLEVLGSRANAVVGLDNRAPLRSVEPGHPTFAPPAYPSFMDRFRRAYTEELTAFIGVATDGHENPCAPSEALEAFYVAEACELSRAERRPVAVAEVRDRTAVGRHL</sequence>
<proteinExistence type="inferred from homology"/>
<dbReference type="SUPFAM" id="SSF51735">
    <property type="entry name" value="NAD(P)-binding Rossmann-fold domains"/>
    <property type="match status" value="1"/>
</dbReference>
<dbReference type="Pfam" id="PF01408">
    <property type="entry name" value="GFO_IDH_MocA"/>
    <property type="match status" value="1"/>
</dbReference>
<accession>A0ABV3FZQ9</accession>
<dbReference type="Proteomes" id="UP001551695">
    <property type="component" value="Unassembled WGS sequence"/>
</dbReference>
<organism evidence="5 6">
    <name type="scientific">Nocardia aurea</name>
    <dbReference type="NCBI Taxonomy" id="2144174"/>
    <lineage>
        <taxon>Bacteria</taxon>
        <taxon>Bacillati</taxon>
        <taxon>Actinomycetota</taxon>
        <taxon>Actinomycetes</taxon>
        <taxon>Mycobacteriales</taxon>
        <taxon>Nocardiaceae</taxon>
        <taxon>Nocardia</taxon>
    </lineage>
</organism>
<dbReference type="SUPFAM" id="SSF55347">
    <property type="entry name" value="Glyceraldehyde-3-phosphate dehydrogenase-like, C-terminal domain"/>
    <property type="match status" value="1"/>
</dbReference>
<dbReference type="Gene3D" id="3.30.360.10">
    <property type="entry name" value="Dihydrodipicolinate Reductase, domain 2"/>
    <property type="match status" value="1"/>
</dbReference>
<feature type="domain" description="GFO/IDH/MocA-like oxidoreductase" evidence="4">
    <location>
        <begin position="132"/>
        <end position="251"/>
    </location>
</feature>
<keyword evidence="6" id="KW-1185">Reference proteome</keyword>
<dbReference type="Pfam" id="PF22725">
    <property type="entry name" value="GFO_IDH_MocA_C3"/>
    <property type="match status" value="1"/>
</dbReference>
<reference evidence="5 6" key="1">
    <citation type="submission" date="2024-06" db="EMBL/GenBank/DDBJ databases">
        <title>The Natural Products Discovery Center: Release of the First 8490 Sequenced Strains for Exploring Actinobacteria Biosynthetic Diversity.</title>
        <authorList>
            <person name="Kalkreuter E."/>
            <person name="Kautsar S.A."/>
            <person name="Yang D."/>
            <person name="Bader C.D."/>
            <person name="Teijaro C.N."/>
            <person name="Fluegel L."/>
            <person name="Davis C.M."/>
            <person name="Simpson J.R."/>
            <person name="Lauterbach L."/>
            <person name="Steele A.D."/>
            <person name="Gui C."/>
            <person name="Meng S."/>
            <person name="Li G."/>
            <person name="Viehrig K."/>
            <person name="Ye F."/>
            <person name="Su P."/>
            <person name="Kiefer A.F."/>
            <person name="Nichols A."/>
            <person name="Cepeda A.J."/>
            <person name="Yan W."/>
            <person name="Fan B."/>
            <person name="Jiang Y."/>
            <person name="Adhikari A."/>
            <person name="Zheng C.-J."/>
            <person name="Schuster L."/>
            <person name="Cowan T.M."/>
            <person name="Smanski M.J."/>
            <person name="Chevrette M.G."/>
            <person name="De Carvalho L.P.S."/>
            <person name="Shen B."/>
        </authorList>
    </citation>
    <scope>NUCLEOTIDE SEQUENCE [LARGE SCALE GENOMIC DNA]</scope>
    <source>
        <strain evidence="5 6">NPDC050403</strain>
    </source>
</reference>
<dbReference type="RefSeq" id="WP_357786912.1">
    <property type="nucleotide sequence ID" value="NZ_JBFAKC010000012.1"/>
</dbReference>
<dbReference type="InterPro" id="IPR000683">
    <property type="entry name" value="Gfo/Idh/MocA-like_OxRdtase_N"/>
</dbReference>
<evidence type="ECO:0000313" key="5">
    <source>
        <dbReference type="EMBL" id="MEV0710838.1"/>
    </source>
</evidence>
<dbReference type="Gene3D" id="3.40.50.720">
    <property type="entry name" value="NAD(P)-binding Rossmann-like Domain"/>
    <property type="match status" value="1"/>
</dbReference>
<dbReference type="InterPro" id="IPR055170">
    <property type="entry name" value="GFO_IDH_MocA-like_dom"/>
</dbReference>
<evidence type="ECO:0000256" key="1">
    <source>
        <dbReference type="ARBA" id="ARBA00010928"/>
    </source>
</evidence>
<protein>
    <submittedName>
        <fullName evidence="5">Gfo/Idh/MocA family oxidoreductase</fullName>
    </submittedName>
</protein>
<dbReference type="InterPro" id="IPR036291">
    <property type="entry name" value="NAD(P)-bd_dom_sf"/>
</dbReference>
<evidence type="ECO:0000259" key="4">
    <source>
        <dbReference type="Pfam" id="PF22725"/>
    </source>
</evidence>
<dbReference type="PANTHER" id="PTHR42840:SF3">
    <property type="entry name" value="BINDING ROSSMANN FOLD OXIDOREDUCTASE, PUTATIVE (AFU_ORTHOLOGUE AFUA_2G10240)-RELATED"/>
    <property type="match status" value="1"/>
</dbReference>
<evidence type="ECO:0000313" key="6">
    <source>
        <dbReference type="Proteomes" id="UP001551695"/>
    </source>
</evidence>
<keyword evidence="2" id="KW-0560">Oxidoreductase</keyword>
<gene>
    <name evidence="5" type="ORF">AB0I48_25050</name>
</gene>
<feature type="domain" description="Gfo/Idh/MocA-like oxidoreductase N-terminal" evidence="3">
    <location>
        <begin position="8"/>
        <end position="124"/>
    </location>
</feature>
<evidence type="ECO:0000259" key="3">
    <source>
        <dbReference type="Pfam" id="PF01408"/>
    </source>
</evidence>
<name>A0ABV3FZQ9_9NOCA</name>
<evidence type="ECO:0000256" key="2">
    <source>
        <dbReference type="ARBA" id="ARBA00023002"/>
    </source>
</evidence>
<comment type="caution">
    <text evidence="5">The sequence shown here is derived from an EMBL/GenBank/DDBJ whole genome shotgun (WGS) entry which is preliminary data.</text>
</comment>
<comment type="similarity">
    <text evidence="1">Belongs to the Gfo/Idh/MocA family.</text>
</comment>
<dbReference type="EMBL" id="JBFAKC010000012">
    <property type="protein sequence ID" value="MEV0710838.1"/>
    <property type="molecule type" value="Genomic_DNA"/>
</dbReference>